<dbReference type="EMBL" id="CP035281">
    <property type="protein sequence ID" value="QAT42610.1"/>
    <property type="molecule type" value="Genomic_DNA"/>
</dbReference>
<evidence type="ECO:0000256" key="4">
    <source>
        <dbReference type="ARBA" id="ARBA00022989"/>
    </source>
</evidence>
<dbReference type="CDD" id="cd16380">
    <property type="entry name" value="YitT_C"/>
    <property type="match status" value="1"/>
</dbReference>
<dbReference type="InterPro" id="IPR019264">
    <property type="entry name" value="DUF2179"/>
</dbReference>
<feature type="transmembrane region" description="Helical" evidence="6">
    <location>
        <begin position="182"/>
        <end position="204"/>
    </location>
</feature>
<feature type="transmembrane region" description="Helical" evidence="6">
    <location>
        <begin position="12"/>
        <end position="36"/>
    </location>
</feature>
<feature type="transmembrane region" description="Helical" evidence="6">
    <location>
        <begin position="62"/>
        <end position="81"/>
    </location>
</feature>
<dbReference type="InterPro" id="IPR015867">
    <property type="entry name" value="N-reg_PII/ATP_PRibTrfase_C"/>
</dbReference>
<dbReference type="Gene3D" id="3.30.70.120">
    <property type="match status" value="1"/>
</dbReference>
<evidence type="ECO:0000313" key="8">
    <source>
        <dbReference type="EMBL" id="QAT42610.1"/>
    </source>
</evidence>
<protein>
    <submittedName>
        <fullName evidence="8">YitT family protein</fullName>
    </submittedName>
</protein>
<gene>
    <name evidence="8" type="ORF">EQM06_04885</name>
</gene>
<evidence type="ECO:0000256" key="6">
    <source>
        <dbReference type="SAM" id="Phobius"/>
    </source>
</evidence>
<evidence type="ECO:0000259" key="7">
    <source>
        <dbReference type="Pfam" id="PF10035"/>
    </source>
</evidence>
<dbReference type="OrthoDB" id="9779786at2"/>
<evidence type="ECO:0000256" key="5">
    <source>
        <dbReference type="ARBA" id="ARBA00023136"/>
    </source>
</evidence>
<dbReference type="InterPro" id="IPR003740">
    <property type="entry name" value="YitT"/>
</dbReference>
<feature type="transmembrane region" description="Helical" evidence="6">
    <location>
        <begin position="114"/>
        <end position="133"/>
    </location>
</feature>
<keyword evidence="5 6" id="KW-0472">Membrane</keyword>
<evidence type="ECO:0000256" key="1">
    <source>
        <dbReference type="ARBA" id="ARBA00004651"/>
    </source>
</evidence>
<keyword evidence="2" id="KW-1003">Cell membrane</keyword>
<dbReference type="Pfam" id="PF02588">
    <property type="entry name" value="YitT_membrane"/>
    <property type="match status" value="1"/>
</dbReference>
<dbReference type="PANTHER" id="PTHR33545">
    <property type="entry name" value="UPF0750 MEMBRANE PROTEIN YITT-RELATED"/>
    <property type="match status" value="1"/>
</dbReference>
<keyword evidence="9" id="KW-1185">Reference proteome</keyword>
<name>A0A410PUM9_9FIRM</name>
<dbReference type="GO" id="GO:0005886">
    <property type="term" value="C:plasma membrane"/>
    <property type="evidence" value="ECO:0007669"/>
    <property type="project" value="UniProtKB-SubCell"/>
</dbReference>
<dbReference type="InterPro" id="IPR051461">
    <property type="entry name" value="UPF0750_membrane"/>
</dbReference>
<dbReference type="PANTHER" id="PTHR33545:SF5">
    <property type="entry name" value="UPF0750 MEMBRANE PROTEIN YITT"/>
    <property type="match status" value="1"/>
</dbReference>
<sequence length="296" mass="32391">MMKKPDKHTVENAIVDFILILIACSFGAFATVSIMLPNGLTSGGLTGIVRILQCFLPLGFSTMYYIGAVIILAVCAITLGLKEAKKILVMSLMYPTVMVVFERMNFRLLEEKDIFLAAIYCGVFLGICNGIAFSRGYSSGGSDTVAKIVQKRLLPHVSLSKLLMGIDVSVIVISGFVFGRNIALYAMITTVIISKTIDLILFGLATKIVQMEIITEKTREIADYIMNDMDRGVSIETIIGAYSGKEKEKLLVLCSPREGILIRQHVAKADPRALVTSIHVDSVWGNGHGFNDIDKE</sequence>
<keyword evidence="3 6" id="KW-0812">Transmembrane</keyword>
<accession>A0A410PUM9</accession>
<feature type="domain" description="DUF2179" evidence="7">
    <location>
        <begin position="231"/>
        <end position="285"/>
    </location>
</feature>
<dbReference type="Pfam" id="PF10035">
    <property type="entry name" value="DUF2179"/>
    <property type="match status" value="1"/>
</dbReference>
<evidence type="ECO:0000256" key="3">
    <source>
        <dbReference type="ARBA" id="ARBA00022692"/>
    </source>
</evidence>
<keyword evidence="4 6" id="KW-1133">Transmembrane helix</keyword>
<comment type="subcellular location">
    <subcellularLocation>
        <location evidence="1">Cell membrane</location>
        <topology evidence="1">Multi-pass membrane protein</topology>
    </subcellularLocation>
</comment>
<evidence type="ECO:0000313" key="9">
    <source>
        <dbReference type="Proteomes" id="UP000287601"/>
    </source>
</evidence>
<dbReference type="Proteomes" id="UP000287601">
    <property type="component" value="Chromosome"/>
</dbReference>
<reference evidence="8 9" key="1">
    <citation type="submission" date="2019-01" db="EMBL/GenBank/DDBJ databases">
        <title>Draft genomes of a novel of Aminipila strains.</title>
        <authorList>
            <person name="Ma S."/>
        </authorList>
    </citation>
    <scope>NUCLEOTIDE SEQUENCE [LARGE SCALE GENOMIC DNA]</scope>
    <source>
        <strain evidence="9">JN-39</strain>
    </source>
</reference>
<feature type="transmembrane region" description="Helical" evidence="6">
    <location>
        <begin position="153"/>
        <end position="176"/>
    </location>
</feature>
<dbReference type="KEGG" id="amij:EQM06_04885"/>
<dbReference type="PIRSF" id="PIRSF006483">
    <property type="entry name" value="Membrane_protein_YitT"/>
    <property type="match status" value="1"/>
</dbReference>
<proteinExistence type="predicted"/>
<dbReference type="AlphaFoldDB" id="A0A410PUM9"/>
<evidence type="ECO:0000256" key="2">
    <source>
        <dbReference type="ARBA" id="ARBA00022475"/>
    </source>
</evidence>
<organism evidence="8 9">
    <name type="scientific">Aminipila luticellarii</name>
    <dbReference type="NCBI Taxonomy" id="2507160"/>
    <lineage>
        <taxon>Bacteria</taxon>
        <taxon>Bacillati</taxon>
        <taxon>Bacillota</taxon>
        <taxon>Clostridia</taxon>
        <taxon>Peptostreptococcales</taxon>
        <taxon>Anaerovoracaceae</taxon>
        <taxon>Aminipila</taxon>
    </lineage>
</organism>
<feature type="transmembrane region" description="Helical" evidence="6">
    <location>
        <begin position="88"/>
        <end position="108"/>
    </location>
</feature>